<dbReference type="EMBL" id="LT670818">
    <property type="protein sequence ID" value="SHH27310.1"/>
    <property type="molecule type" value="Genomic_DNA"/>
</dbReference>
<accession>A0A1M5RMA6</accession>
<protein>
    <submittedName>
        <fullName evidence="1">Uncharacterized protein</fullName>
    </submittedName>
</protein>
<dbReference type="AlphaFoldDB" id="A0A1M5RMA6"/>
<organism evidence="1 2">
    <name type="scientific">Bradyrhizobium erythrophlei</name>
    <dbReference type="NCBI Taxonomy" id="1437360"/>
    <lineage>
        <taxon>Bacteria</taxon>
        <taxon>Pseudomonadati</taxon>
        <taxon>Pseudomonadota</taxon>
        <taxon>Alphaproteobacteria</taxon>
        <taxon>Hyphomicrobiales</taxon>
        <taxon>Nitrobacteraceae</taxon>
        <taxon>Bradyrhizobium</taxon>
    </lineage>
</organism>
<proteinExistence type="predicted"/>
<reference evidence="1 2" key="1">
    <citation type="submission" date="2016-11" db="EMBL/GenBank/DDBJ databases">
        <authorList>
            <person name="Jaros S."/>
            <person name="Januszkiewicz K."/>
            <person name="Wedrychowicz H."/>
        </authorList>
    </citation>
    <scope>NUCLEOTIDE SEQUENCE [LARGE SCALE GENOMIC DNA]</scope>
    <source>
        <strain evidence="1 2">GAS242</strain>
    </source>
</reference>
<evidence type="ECO:0000313" key="2">
    <source>
        <dbReference type="Proteomes" id="UP000190675"/>
    </source>
</evidence>
<gene>
    <name evidence="1" type="ORF">SAMN05444169_6646</name>
</gene>
<dbReference type="Proteomes" id="UP000190675">
    <property type="component" value="Chromosome I"/>
</dbReference>
<name>A0A1M5RMA6_9BRAD</name>
<evidence type="ECO:0000313" key="1">
    <source>
        <dbReference type="EMBL" id="SHH27310.1"/>
    </source>
</evidence>
<sequence length="84" mass="9284">MICTELDQPHIMSVAILLASYSLDLRLVRDGGWNYAESFAAGLFWLASNFSAKSRHAFAICNRRALSAGCKHFEASAMHCPTYA</sequence>